<keyword evidence="2" id="KW-1185">Reference proteome</keyword>
<dbReference type="EMBL" id="JWZT01001233">
    <property type="protein sequence ID" value="KII72423.1"/>
    <property type="molecule type" value="Genomic_DNA"/>
</dbReference>
<reference evidence="1 2" key="1">
    <citation type="journal article" date="2014" name="Genome Biol. Evol.">
        <title>The genome of the myxosporean Thelohanellus kitauei shows adaptations to nutrient acquisition within its fish host.</title>
        <authorList>
            <person name="Yang Y."/>
            <person name="Xiong J."/>
            <person name="Zhou Z."/>
            <person name="Huo F."/>
            <person name="Miao W."/>
            <person name="Ran C."/>
            <person name="Liu Y."/>
            <person name="Zhang J."/>
            <person name="Feng J."/>
            <person name="Wang M."/>
            <person name="Wang M."/>
            <person name="Wang L."/>
            <person name="Yao B."/>
        </authorList>
    </citation>
    <scope>NUCLEOTIDE SEQUENCE [LARGE SCALE GENOMIC DNA]</scope>
    <source>
        <strain evidence="1">Wuqing</strain>
    </source>
</reference>
<gene>
    <name evidence="1" type="ORF">RF11_03664</name>
</gene>
<protein>
    <recommendedName>
        <fullName evidence="3">HAT C-terminal dimerisation domain-containing protein</fullName>
    </recommendedName>
</protein>
<dbReference type="AlphaFoldDB" id="A0A0C2JSM3"/>
<organism evidence="1 2">
    <name type="scientific">Thelohanellus kitauei</name>
    <name type="common">Myxosporean</name>
    <dbReference type="NCBI Taxonomy" id="669202"/>
    <lineage>
        <taxon>Eukaryota</taxon>
        <taxon>Metazoa</taxon>
        <taxon>Cnidaria</taxon>
        <taxon>Myxozoa</taxon>
        <taxon>Myxosporea</taxon>
        <taxon>Bivalvulida</taxon>
        <taxon>Platysporina</taxon>
        <taxon>Myxobolidae</taxon>
        <taxon>Thelohanellus</taxon>
    </lineage>
</organism>
<evidence type="ECO:0000313" key="2">
    <source>
        <dbReference type="Proteomes" id="UP000031668"/>
    </source>
</evidence>
<dbReference type="OrthoDB" id="10062525at2759"/>
<evidence type="ECO:0008006" key="3">
    <source>
        <dbReference type="Google" id="ProtNLM"/>
    </source>
</evidence>
<accession>A0A0C2JSM3</accession>
<name>A0A0C2JSM3_THEKT</name>
<sequence>MKSNHLAFIKRTDVGLLSRGNVLCRFYEEEELASVASSRILMWKHFELNLEAFWTIIEHEYLATAKNYVIFGSVSTSYSCEHGFSAMTTTKPRRERILFVIDELRVCLSKTLP</sequence>
<proteinExistence type="predicted"/>
<dbReference type="Proteomes" id="UP000031668">
    <property type="component" value="Unassembled WGS sequence"/>
</dbReference>
<evidence type="ECO:0000313" key="1">
    <source>
        <dbReference type="EMBL" id="KII72423.1"/>
    </source>
</evidence>
<comment type="caution">
    <text evidence="1">The sequence shown here is derived from an EMBL/GenBank/DDBJ whole genome shotgun (WGS) entry which is preliminary data.</text>
</comment>